<proteinExistence type="predicted"/>
<dbReference type="EMBL" id="JADCNM010000561">
    <property type="protein sequence ID" value="KAG0446623.1"/>
    <property type="molecule type" value="Genomic_DNA"/>
</dbReference>
<dbReference type="AlphaFoldDB" id="A0A835P7K1"/>
<accession>A0A835P7K1</accession>
<protein>
    <submittedName>
        <fullName evidence="2">Uncharacterized protein</fullName>
    </submittedName>
</protein>
<dbReference type="EMBL" id="JADCNL010000560">
    <property type="protein sequence ID" value="KAG0446672.1"/>
    <property type="molecule type" value="Genomic_DNA"/>
</dbReference>
<sequence>MKREQGGGAKKAEPLQIVGIPAKLGYQTENCARCWQGLLVKQSMQMLKSYKCLFNCWFLDLENLLPGLVCVCVLQKELLTDTYGQ</sequence>
<dbReference type="Proteomes" id="UP000636800">
    <property type="component" value="Unassembled WGS sequence"/>
</dbReference>
<gene>
    <name evidence="2" type="ORF">HPP92_028730</name>
    <name evidence="1" type="ORF">HPP92_028741</name>
</gene>
<evidence type="ECO:0000313" key="1">
    <source>
        <dbReference type="EMBL" id="KAG0446623.1"/>
    </source>
</evidence>
<evidence type="ECO:0000313" key="2">
    <source>
        <dbReference type="EMBL" id="KAG0446672.1"/>
    </source>
</evidence>
<comment type="caution">
    <text evidence="2">The sequence shown here is derived from an EMBL/GenBank/DDBJ whole genome shotgun (WGS) entry which is preliminary data.</text>
</comment>
<organism evidence="2 3">
    <name type="scientific">Vanilla planifolia</name>
    <name type="common">Vanilla</name>
    <dbReference type="NCBI Taxonomy" id="51239"/>
    <lineage>
        <taxon>Eukaryota</taxon>
        <taxon>Viridiplantae</taxon>
        <taxon>Streptophyta</taxon>
        <taxon>Embryophyta</taxon>
        <taxon>Tracheophyta</taxon>
        <taxon>Spermatophyta</taxon>
        <taxon>Magnoliopsida</taxon>
        <taxon>Liliopsida</taxon>
        <taxon>Asparagales</taxon>
        <taxon>Orchidaceae</taxon>
        <taxon>Vanilloideae</taxon>
        <taxon>Vanilleae</taxon>
        <taxon>Vanilla</taxon>
    </lineage>
</organism>
<name>A0A835P7K1_VANPL</name>
<dbReference type="Proteomes" id="UP000639772">
    <property type="component" value="Unassembled WGS sequence"/>
</dbReference>
<evidence type="ECO:0000313" key="3">
    <source>
        <dbReference type="Proteomes" id="UP000636800"/>
    </source>
</evidence>
<reference evidence="3 4" key="1">
    <citation type="journal article" date="2020" name="Nat. Food">
        <title>A phased Vanilla planifolia genome enables genetic improvement of flavour and production.</title>
        <authorList>
            <person name="Hasing T."/>
            <person name="Tang H."/>
            <person name="Brym M."/>
            <person name="Khazi F."/>
            <person name="Huang T."/>
            <person name="Chambers A.H."/>
        </authorList>
    </citation>
    <scope>NUCLEOTIDE SEQUENCE [LARGE SCALE GENOMIC DNA]</scope>
    <source>
        <tissue evidence="2">Leaf</tissue>
    </source>
</reference>
<keyword evidence="3" id="KW-1185">Reference proteome</keyword>
<evidence type="ECO:0000313" key="4">
    <source>
        <dbReference type="Proteomes" id="UP000639772"/>
    </source>
</evidence>